<dbReference type="Proteomes" id="UP000271626">
    <property type="component" value="Chromosome"/>
</dbReference>
<reference evidence="1 2" key="1">
    <citation type="submission" date="2018-12" db="EMBL/GenBank/DDBJ databases">
        <authorList>
            <consortium name="Pathogen Informatics"/>
        </authorList>
    </citation>
    <scope>NUCLEOTIDE SEQUENCE [LARGE SCALE GENOMIC DNA]</scope>
    <source>
        <strain evidence="1 2">NCTC10741</strain>
    </source>
</reference>
<proteinExistence type="predicted"/>
<dbReference type="AlphaFoldDB" id="A0A3P8KCP3"/>
<gene>
    <name evidence="1" type="ORF">NCTC10741_00480</name>
</gene>
<accession>A0A3P8KCP3</accession>
<evidence type="ECO:0000313" key="1">
    <source>
        <dbReference type="EMBL" id="VDR37378.1"/>
    </source>
</evidence>
<dbReference type="EMBL" id="LR131273">
    <property type="protein sequence ID" value="VDR37378.1"/>
    <property type="molecule type" value="Genomic_DNA"/>
</dbReference>
<dbReference type="OrthoDB" id="4774319at2"/>
<dbReference type="RefSeq" id="WP_126194774.1">
    <property type="nucleotide sequence ID" value="NZ_CP085954.1"/>
</dbReference>
<name>A0A3P8KCP3_TSUPA</name>
<protein>
    <submittedName>
        <fullName evidence="1">Uncharacterized protein</fullName>
    </submittedName>
</protein>
<organism evidence="1 2">
    <name type="scientific">Tsukamurella paurometabola</name>
    <name type="common">Corynebacterium paurometabolum</name>
    <dbReference type="NCBI Taxonomy" id="2061"/>
    <lineage>
        <taxon>Bacteria</taxon>
        <taxon>Bacillati</taxon>
        <taxon>Actinomycetota</taxon>
        <taxon>Actinomycetes</taxon>
        <taxon>Mycobacteriales</taxon>
        <taxon>Tsukamurellaceae</taxon>
        <taxon>Tsukamurella</taxon>
    </lineage>
</organism>
<sequence length="270" mass="30254">MSGPIPDPGWKPEFEQFPALSDREYTDPSLRATSNSTCDQYLTVMEHSESPLRDKSRDVRYSQGATRYLRSVARAVERARAGELHSEGMPWGYLETNCGRERMPMHGGYVPTEEEKRRVTLRNAADRGEREKVVRDAETYPTAVAVAEHGGSPVPTVILAGGHEGNYEFLVVPGYWTAYRLCQYIAKHVTVRECAFCRVTRCGSRGLDDFMIVDSGGTTYLLPSCQSCHWSVYSEAQAMADQGVPVRTDWIAGRSDTWPASVGWPDQGFW</sequence>
<evidence type="ECO:0000313" key="2">
    <source>
        <dbReference type="Proteomes" id="UP000271626"/>
    </source>
</evidence>